<feature type="chain" id="PRO_5024973564" description="DUF4595 domain-containing protein" evidence="1">
    <location>
        <begin position="17"/>
        <end position="332"/>
    </location>
</feature>
<dbReference type="AlphaFoldDB" id="A0A5S9P612"/>
<gene>
    <name evidence="2" type="ORF">OPDIPICF_04191</name>
</gene>
<name>A0A5S9P612_9GAMM</name>
<evidence type="ECO:0000256" key="1">
    <source>
        <dbReference type="SAM" id="SignalP"/>
    </source>
</evidence>
<protein>
    <recommendedName>
        <fullName evidence="4">DUF4595 domain-containing protein</fullName>
    </recommendedName>
</protein>
<sequence>MSLRIINFTLMAVALASCSSSDNDSGIPQVAPARLAAYESMRVESNGSVEGIWLLAESGYGIELERDGDNAAEINTTVERFRTILVTLSETGDAVKIEHCDQEDYYTQSGENTYSAPANNAEEQEYYTLLPDGSIEYRDAGTRHETNENSNNTYDLEYEFDGKGFKISNTTDFSQIRFDHSITVNAFTNLNHQQVYSNAAFTVSCIDQLHIQHDFNESIQSGTDKIRYIGSHTLNNVSTLAESETDENLRLVYSEGFSDKTKTTNNANSEQEFVLAKNMSITPQSTYGGHFNLRETGEAAQNNRILNTREIKDRVTYSRDPLVIDVTLDISF</sequence>
<evidence type="ECO:0008006" key="4">
    <source>
        <dbReference type="Google" id="ProtNLM"/>
    </source>
</evidence>
<dbReference type="PROSITE" id="PS51257">
    <property type="entry name" value="PROKAR_LIPOPROTEIN"/>
    <property type="match status" value="1"/>
</dbReference>
<evidence type="ECO:0000313" key="3">
    <source>
        <dbReference type="Proteomes" id="UP000441399"/>
    </source>
</evidence>
<reference evidence="2 3" key="1">
    <citation type="submission" date="2019-11" db="EMBL/GenBank/DDBJ databases">
        <authorList>
            <person name="Holert J."/>
        </authorList>
    </citation>
    <scope>NUCLEOTIDE SEQUENCE [LARGE SCALE GENOMIC DNA]</scope>
    <source>
        <strain evidence="2">SB11_3</strain>
    </source>
</reference>
<feature type="signal peptide" evidence="1">
    <location>
        <begin position="1"/>
        <end position="16"/>
    </location>
</feature>
<dbReference type="EMBL" id="CACSIO010000005">
    <property type="protein sequence ID" value="CAA0098811.1"/>
    <property type="molecule type" value="Genomic_DNA"/>
</dbReference>
<keyword evidence="1" id="KW-0732">Signal</keyword>
<evidence type="ECO:0000313" key="2">
    <source>
        <dbReference type="EMBL" id="CAA0098811.1"/>
    </source>
</evidence>
<dbReference type="Proteomes" id="UP000441399">
    <property type="component" value="Unassembled WGS sequence"/>
</dbReference>
<proteinExistence type="predicted"/>
<accession>A0A5S9P612</accession>
<keyword evidence="3" id="KW-1185">Reference proteome</keyword>
<organism evidence="2 3">
    <name type="scientific">BD1-7 clade bacterium</name>
    <dbReference type="NCBI Taxonomy" id="2029982"/>
    <lineage>
        <taxon>Bacteria</taxon>
        <taxon>Pseudomonadati</taxon>
        <taxon>Pseudomonadota</taxon>
        <taxon>Gammaproteobacteria</taxon>
        <taxon>Cellvibrionales</taxon>
        <taxon>Spongiibacteraceae</taxon>
        <taxon>BD1-7 clade</taxon>
    </lineage>
</organism>